<reference evidence="1" key="2">
    <citation type="journal article" date="2015" name="Data Brief">
        <title>Shoot transcriptome of the giant reed, Arundo donax.</title>
        <authorList>
            <person name="Barrero R.A."/>
            <person name="Guerrero F.D."/>
            <person name="Moolhuijzen P."/>
            <person name="Goolsby J.A."/>
            <person name="Tidwell J."/>
            <person name="Bellgard S.E."/>
            <person name="Bellgard M.I."/>
        </authorList>
    </citation>
    <scope>NUCLEOTIDE SEQUENCE</scope>
    <source>
        <tissue evidence="1">Shoot tissue taken approximately 20 cm above the soil surface</tissue>
    </source>
</reference>
<name>A0A0A9EHZ1_ARUDO</name>
<protein>
    <submittedName>
        <fullName evidence="1">Uncharacterized protein</fullName>
    </submittedName>
</protein>
<proteinExistence type="predicted"/>
<evidence type="ECO:0000313" key="1">
    <source>
        <dbReference type="EMBL" id="JAD95642.1"/>
    </source>
</evidence>
<sequence>MSLGSSEVHGRFPAHFQHLRYSAVRSSQRIYKCLRSLDGRGMMYHQR</sequence>
<organism evidence="1">
    <name type="scientific">Arundo donax</name>
    <name type="common">Giant reed</name>
    <name type="synonym">Donax arundinaceus</name>
    <dbReference type="NCBI Taxonomy" id="35708"/>
    <lineage>
        <taxon>Eukaryota</taxon>
        <taxon>Viridiplantae</taxon>
        <taxon>Streptophyta</taxon>
        <taxon>Embryophyta</taxon>
        <taxon>Tracheophyta</taxon>
        <taxon>Spermatophyta</taxon>
        <taxon>Magnoliopsida</taxon>
        <taxon>Liliopsida</taxon>
        <taxon>Poales</taxon>
        <taxon>Poaceae</taxon>
        <taxon>PACMAD clade</taxon>
        <taxon>Arundinoideae</taxon>
        <taxon>Arundineae</taxon>
        <taxon>Arundo</taxon>
    </lineage>
</organism>
<accession>A0A0A9EHZ1</accession>
<dbReference type="AlphaFoldDB" id="A0A0A9EHZ1"/>
<reference evidence="1" key="1">
    <citation type="submission" date="2014-09" db="EMBL/GenBank/DDBJ databases">
        <authorList>
            <person name="Magalhaes I.L.F."/>
            <person name="Oliveira U."/>
            <person name="Santos F.R."/>
            <person name="Vidigal T.H.D.A."/>
            <person name="Brescovit A.D."/>
            <person name="Santos A.J."/>
        </authorList>
    </citation>
    <scope>NUCLEOTIDE SEQUENCE</scope>
    <source>
        <tissue evidence="1">Shoot tissue taken approximately 20 cm above the soil surface</tissue>
    </source>
</reference>
<dbReference type="EMBL" id="GBRH01202253">
    <property type="protein sequence ID" value="JAD95642.1"/>
    <property type="molecule type" value="Transcribed_RNA"/>
</dbReference>